<evidence type="ECO:0000313" key="4">
    <source>
        <dbReference type="Proteomes" id="UP000501991"/>
    </source>
</evidence>
<dbReference type="AlphaFoldDB" id="A0A6C1B2M0"/>
<feature type="transmembrane region" description="Helical" evidence="1">
    <location>
        <begin position="350"/>
        <end position="366"/>
    </location>
</feature>
<feature type="transmembrane region" description="Helical" evidence="1">
    <location>
        <begin position="9"/>
        <end position="31"/>
    </location>
</feature>
<dbReference type="Pfam" id="PF04892">
    <property type="entry name" value="VanZ"/>
    <property type="match status" value="3"/>
</dbReference>
<feature type="domain" description="VanZ-like" evidence="2">
    <location>
        <begin position="51"/>
        <end position="135"/>
    </location>
</feature>
<feature type="transmembrane region" description="Helical" evidence="1">
    <location>
        <begin position="598"/>
        <end position="620"/>
    </location>
</feature>
<proteinExistence type="predicted"/>
<feature type="transmembrane region" description="Helical" evidence="1">
    <location>
        <begin position="59"/>
        <end position="78"/>
    </location>
</feature>
<feature type="transmembrane region" description="Helical" evidence="1">
    <location>
        <begin position="85"/>
        <end position="109"/>
    </location>
</feature>
<feature type="transmembrane region" description="Helical" evidence="1">
    <location>
        <begin position="524"/>
        <end position="546"/>
    </location>
</feature>
<keyword evidence="1" id="KW-0472">Membrane</keyword>
<keyword evidence="1" id="KW-0812">Transmembrane</keyword>
<feature type="transmembrane region" description="Helical" evidence="1">
    <location>
        <begin position="491"/>
        <end position="512"/>
    </location>
</feature>
<organism evidence="3 4">
    <name type="scientific">Nitrogeniibacter mangrovi</name>
    <dbReference type="NCBI Taxonomy" id="2016596"/>
    <lineage>
        <taxon>Bacteria</taxon>
        <taxon>Pseudomonadati</taxon>
        <taxon>Pseudomonadota</taxon>
        <taxon>Betaproteobacteria</taxon>
        <taxon>Rhodocyclales</taxon>
        <taxon>Zoogloeaceae</taxon>
        <taxon>Nitrogeniibacter</taxon>
    </lineage>
</organism>
<accession>A0A6C1B2M0</accession>
<feature type="domain" description="VanZ-like" evidence="2">
    <location>
        <begin position="342"/>
        <end position="417"/>
    </location>
</feature>
<dbReference type="PANTHER" id="PTHR28008">
    <property type="entry name" value="DOMAIN PROTEIN, PUTATIVE (AFU_ORTHOLOGUE AFUA_3G10980)-RELATED"/>
    <property type="match status" value="1"/>
</dbReference>
<keyword evidence="4" id="KW-1185">Reference proteome</keyword>
<dbReference type="Proteomes" id="UP000501991">
    <property type="component" value="Chromosome"/>
</dbReference>
<feature type="transmembrane region" description="Helical" evidence="1">
    <location>
        <begin position="450"/>
        <end position="471"/>
    </location>
</feature>
<feature type="transmembrane region" description="Helical" evidence="1">
    <location>
        <begin position="640"/>
        <end position="663"/>
    </location>
</feature>
<evidence type="ECO:0000313" key="3">
    <source>
        <dbReference type="EMBL" id="QID16454.1"/>
    </source>
</evidence>
<feature type="transmembrane region" description="Helical" evidence="1">
    <location>
        <begin position="129"/>
        <end position="148"/>
    </location>
</feature>
<feature type="transmembrane region" description="Helical" evidence="1">
    <location>
        <begin position="265"/>
        <end position="282"/>
    </location>
</feature>
<feature type="transmembrane region" description="Helical" evidence="1">
    <location>
        <begin position="566"/>
        <end position="591"/>
    </location>
</feature>
<reference evidence="3 4" key="1">
    <citation type="submission" date="2020-02" db="EMBL/GenBank/DDBJ databases">
        <title>Nitrogenibacter mangrovi gen. nov., sp. nov. isolated from mangrove sediment, a denitrifying betaproteobacterium.</title>
        <authorList>
            <person name="Liao H."/>
            <person name="Tian Y."/>
        </authorList>
    </citation>
    <scope>NUCLEOTIDE SEQUENCE [LARGE SCALE GENOMIC DNA]</scope>
    <source>
        <strain evidence="3 4">M9-3-2</strain>
    </source>
</reference>
<feature type="transmembrane region" description="Helical" evidence="1">
    <location>
        <begin position="238"/>
        <end position="259"/>
    </location>
</feature>
<protein>
    <submittedName>
        <fullName evidence="3">VanZ family protein</fullName>
    </submittedName>
</protein>
<feature type="transmembrane region" description="Helical" evidence="1">
    <location>
        <begin position="675"/>
        <end position="696"/>
    </location>
</feature>
<name>A0A6C1B2M0_9RHOO</name>
<dbReference type="KEGG" id="azq:G3580_01700"/>
<evidence type="ECO:0000259" key="2">
    <source>
        <dbReference type="Pfam" id="PF04892"/>
    </source>
</evidence>
<keyword evidence="1" id="KW-1133">Transmembrane helix</keyword>
<feature type="transmembrane region" description="Helical" evidence="1">
    <location>
        <begin position="291"/>
        <end position="312"/>
    </location>
</feature>
<dbReference type="InterPro" id="IPR006976">
    <property type="entry name" value="VanZ-like"/>
</dbReference>
<feature type="transmembrane region" description="Helical" evidence="1">
    <location>
        <begin position="160"/>
        <end position="186"/>
    </location>
</feature>
<dbReference type="EMBL" id="CP048836">
    <property type="protein sequence ID" value="QID16454.1"/>
    <property type="molecule type" value="Genomic_DNA"/>
</dbReference>
<gene>
    <name evidence="3" type="ORF">G3580_01700</name>
</gene>
<feature type="transmembrane region" description="Helical" evidence="1">
    <location>
        <begin position="716"/>
        <end position="742"/>
    </location>
</feature>
<evidence type="ECO:0000256" key="1">
    <source>
        <dbReference type="SAM" id="Phobius"/>
    </source>
</evidence>
<dbReference type="PANTHER" id="PTHR28008:SF1">
    <property type="entry name" value="DOMAIN PROTEIN, PUTATIVE (AFU_ORTHOLOGUE AFUA_3G10980)-RELATED"/>
    <property type="match status" value="1"/>
</dbReference>
<sequence length="775" mass="82257">MAQVIRSRVLFGLLLGYTLFVVFGSLVPLHFQPMPIDVALQRFGHIPFLDLGIGSRADWVANLLLFIPLAYLACALVAKGARPSLGHVVAVTVLAGLGSVLLEFVQLFFPPRTVSQNDVLAETLGALTGAVAYRLSGQYVLGWAAGFFQAESGVGRLRRILVGYLVVLLGFNLMPLDLTFDVGLLFEKWSRGLLVLVPFSGFGGGVVEWSYAVVSDVVIWIPFAWLLRLAGYSSRRTVFLTVAAAGLIEFAQLFVYSRVSDVTDILLAGVGAWLAGPVMAVFERAARRGRLAAWAGPGVVAWGLALLAVFWWPFDFDFVHLGAARVSAMAGRTLFETYYFTSEYHALNELLRKVAFFLPLGVLWALRGGRRGTGTVLFVSTAMLVEGGQLFLPEKVADVTDMLIEASGALLGLWLARRVIKAAQALPTGGDEAAQAVPPRARHDAPAPRASMMLATWGSLLVVVLALALLPGVPGVPYNVRELFGDGVARLFVALALGAYIWSLGVGALMLVERLAGNRWASVVLPLALLAHGLIGFLLLDAVVPLESLDDVLGSPVLGWVAPLEHALRFLALDAMLGFAAVTAASLLVSLGRGGSAALGVFISLVFHAVWLCPLLYWGIVREAATDNLTELLRDNAAFSSWLALLGALFGTWLGGGALAGILAGRLRAARGGALLVVGLAMAGGLGQLALEPLIVKYGQVFSAWQFLLSPDRAHYVGGEALVLRAVVLLAALVLGLAILLFPSLRARTGARASISPTRGAVAGIGMPMDAHVPD</sequence>
<feature type="transmembrane region" description="Helical" evidence="1">
    <location>
        <begin position="206"/>
        <end position="226"/>
    </location>
</feature>
<feature type="domain" description="VanZ-like" evidence="2">
    <location>
        <begin position="162"/>
        <end position="275"/>
    </location>
</feature>